<dbReference type="Gene3D" id="6.10.250.780">
    <property type="match status" value="1"/>
</dbReference>
<dbReference type="InterPro" id="IPR029787">
    <property type="entry name" value="Nucleotide_cyclase"/>
</dbReference>
<dbReference type="HOGENOM" id="CLU_011614_4_1_1"/>
<dbReference type="InterPro" id="IPR038158">
    <property type="entry name" value="H-NOX_domain_sf"/>
</dbReference>
<dbReference type="SUPFAM" id="SSF55073">
    <property type="entry name" value="Nucleotide cyclase"/>
    <property type="match status" value="1"/>
</dbReference>
<keyword evidence="3" id="KW-0963">Cytoplasm</keyword>
<proteinExistence type="predicted"/>
<dbReference type="Gene3D" id="3.90.1520.10">
    <property type="entry name" value="H-NOX domain"/>
    <property type="match status" value="1"/>
</dbReference>
<dbReference type="SUPFAM" id="SSF111126">
    <property type="entry name" value="Ligand-binding domain in the NO signalling and Golgi transport"/>
    <property type="match status" value="1"/>
</dbReference>
<dbReference type="Gene3D" id="3.30.70.1230">
    <property type="entry name" value="Nucleotide cyclase"/>
    <property type="match status" value="1"/>
</dbReference>
<evidence type="ECO:0000256" key="6">
    <source>
        <dbReference type="ARBA" id="ARBA00023239"/>
    </source>
</evidence>
<keyword evidence="5" id="KW-0342">GTP-binding</keyword>
<evidence type="ECO:0000259" key="8">
    <source>
        <dbReference type="PROSITE" id="PS50125"/>
    </source>
</evidence>
<dbReference type="eggNOG" id="KOG4171">
    <property type="taxonomic scope" value="Eukaryota"/>
</dbReference>
<dbReference type="InterPro" id="IPR001054">
    <property type="entry name" value="A/G_cyclase"/>
</dbReference>
<dbReference type="InterPro" id="IPR011644">
    <property type="entry name" value="Heme_NO-bd"/>
</dbReference>
<dbReference type="GO" id="GO:0008074">
    <property type="term" value="C:guanylate cyclase complex, soluble"/>
    <property type="evidence" value="ECO:0000318"/>
    <property type="project" value="GO_Central"/>
</dbReference>
<name>E9GML5_DAPPU</name>
<dbReference type="SMART" id="SM00044">
    <property type="entry name" value="CYCc"/>
    <property type="match status" value="1"/>
</dbReference>
<evidence type="ECO:0000256" key="5">
    <source>
        <dbReference type="ARBA" id="ARBA00023134"/>
    </source>
</evidence>
<dbReference type="GO" id="GO:0070482">
    <property type="term" value="P:response to oxygen levels"/>
    <property type="evidence" value="ECO:0000318"/>
    <property type="project" value="GO_Central"/>
</dbReference>
<dbReference type="AlphaFoldDB" id="E9GML5"/>
<dbReference type="PANTHER" id="PTHR45655">
    <property type="entry name" value="GUANYLATE CYCLASE SOLUBLE SUBUNIT BETA-2"/>
    <property type="match status" value="1"/>
</dbReference>
<dbReference type="Pfam" id="PF00211">
    <property type="entry name" value="Guanylate_cyc"/>
    <property type="match status" value="1"/>
</dbReference>
<keyword evidence="10" id="KW-1185">Reference proteome</keyword>
<reference evidence="9 10" key="1">
    <citation type="journal article" date="2011" name="Science">
        <title>The ecoresponsive genome of Daphnia pulex.</title>
        <authorList>
            <person name="Colbourne J.K."/>
            <person name="Pfrender M.E."/>
            <person name="Gilbert D."/>
            <person name="Thomas W.K."/>
            <person name="Tucker A."/>
            <person name="Oakley T.H."/>
            <person name="Tokishita S."/>
            <person name="Aerts A."/>
            <person name="Arnold G.J."/>
            <person name="Basu M.K."/>
            <person name="Bauer D.J."/>
            <person name="Caceres C.E."/>
            <person name="Carmel L."/>
            <person name="Casola C."/>
            <person name="Choi J.H."/>
            <person name="Detter J.C."/>
            <person name="Dong Q."/>
            <person name="Dusheyko S."/>
            <person name="Eads B.D."/>
            <person name="Frohlich T."/>
            <person name="Geiler-Samerotte K.A."/>
            <person name="Gerlach D."/>
            <person name="Hatcher P."/>
            <person name="Jogdeo S."/>
            <person name="Krijgsveld J."/>
            <person name="Kriventseva E.V."/>
            <person name="Kultz D."/>
            <person name="Laforsch C."/>
            <person name="Lindquist E."/>
            <person name="Lopez J."/>
            <person name="Manak J.R."/>
            <person name="Muller J."/>
            <person name="Pangilinan J."/>
            <person name="Patwardhan R.P."/>
            <person name="Pitluck S."/>
            <person name="Pritham E.J."/>
            <person name="Rechtsteiner A."/>
            <person name="Rho M."/>
            <person name="Rogozin I.B."/>
            <person name="Sakarya O."/>
            <person name="Salamov A."/>
            <person name="Schaack S."/>
            <person name="Shapiro H."/>
            <person name="Shiga Y."/>
            <person name="Skalitzky C."/>
            <person name="Smith Z."/>
            <person name="Souvorov A."/>
            <person name="Sung W."/>
            <person name="Tang Z."/>
            <person name="Tsuchiya D."/>
            <person name="Tu H."/>
            <person name="Vos H."/>
            <person name="Wang M."/>
            <person name="Wolf Y.I."/>
            <person name="Yamagata H."/>
            <person name="Yamada T."/>
            <person name="Ye Y."/>
            <person name="Shaw J.R."/>
            <person name="Andrews J."/>
            <person name="Crease T.J."/>
            <person name="Tang H."/>
            <person name="Lucas S.M."/>
            <person name="Robertson H.M."/>
            <person name="Bork P."/>
            <person name="Koonin E.V."/>
            <person name="Zdobnov E.M."/>
            <person name="Grigoriev I.V."/>
            <person name="Lynch M."/>
            <person name="Boore J.L."/>
        </authorList>
    </citation>
    <scope>NUCLEOTIDE SEQUENCE [LARGE SCALE GENOMIC DNA]</scope>
</reference>
<dbReference type="Pfam" id="PF07700">
    <property type="entry name" value="HNOB"/>
    <property type="match status" value="1"/>
</dbReference>
<dbReference type="InterPro" id="IPR024096">
    <property type="entry name" value="NO_sig/Golgi_transp_ligand-bd"/>
</dbReference>
<dbReference type="EMBL" id="GL732553">
    <property type="protein sequence ID" value="EFX79272.1"/>
    <property type="molecule type" value="Genomic_DNA"/>
</dbReference>
<protein>
    <recommendedName>
        <fullName evidence="2">guanylate cyclase</fullName>
        <ecNumber evidence="2">4.6.1.2</ecNumber>
    </recommendedName>
</protein>
<dbReference type="PROSITE" id="PS50125">
    <property type="entry name" value="GUANYLATE_CYCLASE_2"/>
    <property type="match status" value="1"/>
</dbReference>
<organism evidence="9 10">
    <name type="scientific">Daphnia pulex</name>
    <name type="common">Water flea</name>
    <dbReference type="NCBI Taxonomy" id="6669"/>
    <lineage>
        <taxon>Eukaryota</taxon>
        <taxon>Metazoa</taxon>
        <taxon>Ecdysozoa</taxon>
        <taxon>Arthropoda</taxon>
        <taxon>Crustacea</taxon>
        <taxon>Branchiopoda</taxon>
        <taxon>Diplostraca</taxon>
        <taxon>Cladocera</taxon>
        <taxon>Anomopoda</taxon>
        <taxon>Daphniidae</taxon>
        <taxon>Daphnia</taxon>
    </lineage>
</organism>
<evidence type="ECO:0000313" key="10">
    <source>
        <dbReference type="Proteomes" id="UP000000305"/>
    </source>
</evidence>
<dbReference type="CDD" id="cd07302">
    <property type="entry name" value="CHD"/>
    <property type="match status" value="1"/>
</dbReference>
<evidence type="ECO:0000256" key="1">
    <source>
        <dbReference type="ARBA" id="ARBA00004496"/>
    </source>
</evidence>
<evidence type="ECO:0000313" key="9">
    <source>
        <dbReference type="EMBL" id="EFX79272.1"/>
    </source>
</evidence>
<dbReference type="Gene3D" id="3.30.450.260">
    <property type="entry name" value="Haem NO binding associated domain"/>
    <property type="match status" value="1"/>
</dbReference>
<dbReference type="GO" id="GO:0020037">
    <property type="term" value="F:heme binding"/>
    <property type="evidence" value="ECO:0007669"/>
    <property type="project" value="InterPro"/>
</dbReference>
<accession>E9GML5</accession>
<dbReference type="GO" id="GO:0004383">
    <property type="term" value="F:guanylate cyclase activity"/>
    <property type="evidence" value="ECO:0000318"/>
    <property type="project" value="GO_Central"/>
</dbReference>
<dbReference type="PANTHER" id="PTHR45655:SF5">
    <property type="entry name" value="SOLUBLE GUANYLATE CYCLASE 89DA-RELATED"/>
    <property type="match status" value="1"/>
</dbReference>
<dbReference type="Proteomes" id="UP000000305">
    <property type="component" value="Unassembled WGS sequence"/>
</dbReference>
<dbReference type="STRING" id="6669.E9GML5"/>
<dbReference type="InParanoid" id="E9GML5"/>
<evidence type="ECO:0000256" key="4">
    <source>
        <dbReference type="ARBA" id="ARBA00022741"/>
    </source>
</evidence>
<evidence type="ECO:0000256" key="3">
    <source>
        <dbReference type="ARBA" id="ARBA00022490"/>
    </source>
</evidence>
<comment type="subcellular location">
    <subcellularLocation>
        <location evidence="1">Cytoplasm</location>
    </subcellularLocation>
</comment>
<gene>
    <name evidence="9" type="ORF">DAPPUDRAFT_319721</name>
</gene>
<dbReference type="KEGG" id="dpx:DAPPUDRAFT_319721"/>
<dbReference type="InterPro" id="IPR042463">
    <property type="entry name" value="HNOB_dom_associated_sf"/>
</dbReference>
<evidence type="ECO:0000256" key="2">
    <source>
        <dbReference type="ARBA" id="ARBA00012202"/>
    </source>
</evidence>
<dbReference type="GO" id="GO:0019934">
    <property type="term" value="P:cGMP-mediated signaling"/>
    <property type="evidence" value="ECO:0000318"/>
    <property type="project" value="GO_Central"/>
</dbReference>
<dbReference type="PhylomeDB" id="E9GML5"/>
<dbReference type="OMA" id="VQHYIQE"/>
<keyword evidence="7" id="KW-0141">cGMP biosynthesis</keyword>
<evidence type="ECO:0000256" key="7">
    <source>
        <dbReference type="ARBA" id="ARBA00023293"/>
    </source>
</evidence>
<dbReference type="EC" id="4.6.1.2" evidence="2"/>
<sequence>MYGMIFETIQNIFQLEYGEQLWHALLEKTNYRNTVFCTHQTYPDDLVMELATAAAEVVGNRLTELDFLNYFGRCFIRSFDQYGYDKIIKAGGRYFCDFLTGIDNIHLQMRYMFPKMVSPSMYISHEDADGVLLHYRTPRSGLCPYLRGLLLQLAKDYFNIELLVEELASEPTGEDEYYQNRFRLHFNNRDYLASREMMNGSNLNLDVSMRAIMYSTLSSNALLQLFPFALIFRSDLKIISTGKQLKIMFMDGINGHSLDELVKMRRPRVNLTWDNILGLQKVMCEIELFLIYKKEETVGNKTLQTLGNNLGNNKPEESRRLFLQGQFRYLKDRDAVIFLCNPIVNNLTDLDELGLKLDDLSMHGNGREMVMGGLQHNSRLEDLYERAEERSHELEKTHQLLEQWTERGDQLLYSMIPQSVADNLRQGTHPVDTCQNFESITVLFVELTNIEINADNALEMVKSMNAVFSQLDTVVDRHKVYKVETVGKVYMVVGGAPEENKSHVRDVALVALSFRDEINELVNTTGMEVRIRTGFHSGSAVAGVVGLKMPRYCFFGDTINTASRMQSSCDPGNIQMSSTSYSLLESFSGFVCEKRGLGKGEMQTYWLLHHQESAD</sequence>
<dbReference type="GO" id="GO:0005525">
    <property type="term" value="F:GTP binding"/>
    <property type="evidence" value="ECO:0007669"/>
    <property type="project" value="UniProtKB-KW"/>
</dbReference>
<keyword evidence="6" id="KW-0456">Lyase</keyword>
<dbReference type="InterPro" id="IPR011645">
    <property type="entry name" value="HNOB_dom_associated"/>
</dbReference>
<dbReference type="OrthoDB" id="1890790at2759"/>
<dbReference type="FunCoup" id="E9GML5">
    <property type="interactions" value="67"/>
</dbReference>
<keyword evidence="4" id="KW-0547">Nucleotide-binding</keyword>
<dbReference type="Pfam" id="PF07701">
    <property type="entry name" value="HNOBA"/>
    <property type="match status" value="1"/>
</dbReference>
<feature type="domain" description="Guanylate cyclase" evidence="8">
    <location>
        <begin position="441"/>
        <end position="566"/>
    </location>
</feature>